<dbReference type="InterPro" id="IPR036397">
    <property type="entry name" value="RNaseH_sf"/>
</dbReference>
<dbReference type="Pfam" id="PF03732">
    <property type="entry name" value="Retrotrans_gag"/>
    <property type="match status" value="1"/>
</dbReference>
<dbReference type="PANTHER" id="PTHR37984">
    <property type="entry name" value="PROTEIN CBG26694"/>
    <property type="match status" value="1"/>
</dbReference>
<dbReference type="InterPro" id="IPR001584">
    <property type="entry name" value="Integrase_cat-core"/>
</dbReference>
<dbReference type="InterPro" id="IPR043128">
    <property type="entry name" value="Rev_trsase/Diguanyl_cyclase"/>
</dbReference>
<dbReference type="RefSeq" id="XP_056686171.1">
    <property type="nucleotide sequence ID" value="XM_056830193.1"/>
</dbReference>
<proteinExistence type="predicted"/>
<feature type="region of interest" description="Disordered" evidence="8">
    <location>
        <begin position="25"/>
        <end position="50"/>
    </location>
</feature>
<organism evidence="10 12">
    <name type="scientific">Spinacia oleracea</name>
    <name type="common">Spinach</name>
    <dbReference type="NCBI Taxonomy" id="3562"/>
    <lineage>
        <taxon>Eukaryota</taxon>
        <taxon>Viridiplantae</taxon>
        <taxon>Streptophyta</taxon>
        <taxon>Embryophyta</taxon>
        <taxon>Tracheophyta</taxon>
        <taxon>Spermatophyta</taxon>
        <taxon>Magnoliopsida</taxon>
        <taxon>eudicotyledons</taxon>
        <taxon>Gunneridae</taxon>
        <taxon>Pentapetalae</taxon>
        <taxon>Caryophyllales</taxon>
        <taxon>Chenopodiaceae</taxon>
        <taxon>Chenopodioideae</taxon>
        <taxon>Anserineae</taxon>
        <taxon>Spinacia</taxon>
    </lineage>
</organism>
<evidence type="ECO:0000256" key="1">
    <source>
        <dbReference type="ARBA" id="ARBA00012493"/>
    </source>
</evidence>
<evidence type="ECO:0000256" key="4">
    <source>
        <dbReference type="ARBA" id="ARBA00022722"/>
    </source>
</evidence>
<accession>A0ABM3QS21</accession>
<dbReference type="Gene3D" id="1.10.340.70">
    <property type="match status" value="1"/>
</dbReference>
<evidence type="ECO:0000256" key="8">
    <source>
        <dbReference type="SAM" id="MobiDB-lite"/>
    </source>
</evidence>
<keyword evidence="2" id="KW-0808">Transferase</keyword>
<dbReference type="InterPro" id="IPR000477">
    <property type="entry name" value="RT_dom"/>
</dbReference>
<feature type="domain" description="Integrase catalytic" evidence="9">
    <location>
        <begin position="1469"/>
        <end position="1636"/>
    </location>
</feature>
<dbReference type="CDD" id="cd09274">
    <property type="entry name" value="RNase_HI_RT_Ty3"/>
    <property type="match status" value="1"/>
</dbReference>
<dbReference type="EC" id="2.7.7.49" evidence="1"/>
<dbReference type="InterPro" id="IPR050951">
    <property type="entry name" value="Retrovirus_Pol_polyprotein"/>
</dbReference>
<dbReference type="Gene3D" id="3.10.10.10">
    <property type="entry name" value="HIV Type 1 Reverse Transcriptase, subunit A, domain 1"/>
    <property type="match status" value="1"/>
</dbReference>
<dbReference type="RefSeq" id="XP_056686170.1">
    <property type="nucleotide sequence ID" value="XM_056830192.1"/>
</dbReference>
<sequence length="1780" mass="203055">MSGDTPNSKLKRIRQYLDQERSFYSFQTDQPEELKPEEVKSTEDSLKGEEMGERTLKEMAAPNTGDDPLCIVFPELDKPLKLNSGFLNLLPKYYGKSGENPHRHLKEFKVVCSSMNLEGVEQDHIRLHAFPFSLQDVAKDWLYDLPAGSITTWNVMASTFLGKYFPASLIGSIRKEICGIRQNDNESLYEYWERFKRLCSSCPQHQISDQLLIQYFYEGLLPTDRGMIDASSGGALVDKTPTQARVLISNMAQNTQQHGTRNDVKRVNGVDLSGIQNQLQENAQQIATLTTLVSKIVASNESKARVCGICCNESHSTDKCPELQSEDVNAIGGYSGQRKYDPYSQTYNEGWKDHPNLRYGNRPQLPQSNQPRQYGQPNPPPQSGPSLEDLVKQLTNQIGQVHNKGVEYQKKTDTRLHHIDTQIGQICTSLSNLETQLSGKLPSQTIPNPNGHVKAVTLRSGKVLTEPKMKSREVKKEIEVNPKVGSRERVESEGTVKESEKENEGESKTESDSVVSRFKDLPPFPSRFAKAKKESLDNEILETFRKIEVNILLLDAIKQVPRYAKFLKELCTNKRHFRPSEKVSMGENISAIIQKKLPPKCKDPGMFCIPCKIGDSKFERCMLDLGASINVMPKSVYDTLNVGSLSKTDIVIQLADRSNAFPIGVLEDVLVQVNELVFPADFYVLDMGDRSDSVPLLLGRPFLKTSKTKIDVHEGNLTMEFDGEIIKFNIFDAMRYPSDINNVSSIDIFDAFDWMAQDVFDKWCDKLLENDVPDYMREISYSSVVAASDVVDVNEKSDFSLPLSVPKLIPSIVQPPILELKPLPSNLKYVYLGANETLPVIVSSSLNEFQEAKLLNVLKNYKEAIGWTLADIKGISPTLCMHRIFLEQNAKPTRETQRRLNPSMREVVQKEIIKWINADVIYPISDSQWVSPIHVVPKKSGITVVENNKGELVPTRVPNGWRVCIDYRKLNQATRKDHFPLPFIDQMLEKLAGQSFFCFLDGYSGYTQVPIAPEDQDKTTFTCPFGTFSFRRMPFGLCNAPGTFQRCMMSIFSDLIEKDMEVFMDDFTVFGDSFDRCLHSLSRVLKRCVETNLVLNFEKCHFMVEQGVVLGHIVSAKGLEFDKAKIDAISSLPYPTCVREIRSFLGHAGFYRRFIKNFSKIASPLCVLLGKDAVFYFNDKCKKAFDDLKDKLTSAPIIRPPDWSLPFEIMCDASDKTIGAVLGQKKDKESYVIHYASKSPDSAQCNYTVTEKEMYDVVFALEKFRTYLLGTHVIIYSDHAALKYLLKKKESKPRLLRWMLLLQEFDLEIRDKKGVENLVADHLSRIVPRDDWPLMTEFFPDEQLLSLCRIDTPWYADMVNYLVTRTFPPTLSRAQKEKIKSDSKYYFWDDPYLWKSCSDLIIRRCIDKPEYASILHFCHNLESGGHFGPQMTAHKVLECGLYWPTIYKDAYVFCKSCERCQKTGNLSKRNQMPQSGILICEIFDVWGIDFMGPFPSSFGNVYIILAVDYVSKWVEAKAVITDDAKTVVKFVKSHIFNIFGMPKAIISDRGTRFCNKTFGSLLEKYHVTHRVAIAYHPQTSGQVEVSNREIKSILEKMVNPNRKDWSLRLGDALWAYRNAYKTPIGMSPFRLVYGKSCHLPVEIEHKSFWAVKQCNLDYDSAGKERKLQLLELEELRLESYANAKNYKEKTKAFHDKIIARKSFQVGQKVLLFNARLKLFPGKLQTRWLGPFVVTNVFPHGAVEIKDFGTDKTFKVNGHRLKPFYDQAYVQMIEDVTFEEI</sequence>
<dbReference type="InterPro" id="IPR021109">
    <property type="entry name" value="Peptidase_aspartic_dom_sf"/>
</dbReference>
<dbReference type="Pfam" id="PF17921">
    <property type="entry name" value="Integrase_H2C2"/>
    <property type="match status" value="1"/>
</dbReference>
<evidence type="ECO:0000313" key="11">
    <source>
        <dbReference type="RefSeq" id="XP_056686170.1"/>
    </source>
</evidence>
<evidence type="ECO:0000256" key="6">
    <source>
        <dbReference type="ARBA" id="ARBA00022801"/>
    </source>
</evidence>
<gene>
    <name evidence="11 12" type="primary">LOC130461900</name>
</gene>
<dbReference type="SUPFAM" id="SSF56672">
    <property type="entry name" value="DNA/RNA polymerases"/>
    <property type="match status" value="1"/>
</dbReference>
<dbReference type="Pfam" id="PF17917">
    <property type="entry name" value="RT_RNaseH"/>
    <property type="match status" value="1"/>
</dbReference>
<feature type="region of interest" description="Disordered" evidence="8">
    <location>
        <begin position="333"/>
        <end position="388"/>
    </location>
</feature>
<evidence type="ECO:0000259" key="9">
    <source>
        <dbReference type="PROSITE" id="PS50994"/>
    </source>
</evidence>
<dbReference type="CDD" id="cd00303">
    <property type="entry name" value="retropepsin_like"/>
    <property type="match status" value="1"/>
</dbReference>
<evidence type="ECO:0000256" key="7">
    <source>
        <dbReference type="ARBA" id="ARBA00022918"/>
    </source>
</evidence>
<feature type="region of interest" description="Disordered" evidence="8">
    <location>
        <begin position="465"/>
        <end position="515"/>
    </location>
</feature>
<keyword evidence="10" id="KW-1185">Reference proteome</keyword>
<evidence type="ECO:0000256" key="2">
    <source>
        <dbReference type="ARBA" id="ARBA00022679"/>
    </source>
</evidence>
<dbReference type="Proteomes" id="UP000813463">
    <property type="component" value="Chromosome 5"/>
</dbReference>
<dbReference type="InterPro" id="IPR041588">
    <property type="entry name" value="Integrase_H2C2"/>
</dbReference>
<dbReference type="Gene3D" id="2.40.70.10">
    <property type="entry name" value="Acid Proteases"/>
    <property type="match status" value="1"/>
</dbReference>
<dbReference type="Pfam" id="PF00078">
    <property type="entry name" value="RVT_1"/>
    <property type="match status" value="1"/>
</dbReference>
<feature type="compositionally biased region" description="Polar residues" evidence="8">
    <location>
        <begin position="364"/>
        <end position="373"/>
    </location>
</feature>
<dbReference type="Pfam" id="PF00665">
    <property type="entry name" value="rve"/>
    <property type="match status" value="1"/>
</dbReference>
<dbReference type="PROSITE" id="PS50994">
    <property type="entry name" value="INTEGRASE"/>
    <property type="match status" value="1"/>
</dbReference>
<keyword evidence="4" id="KW-0540">Nuclease</keyword>
<keyword evidence="6" id="KW-0378">Hydrolase</keyword>
<evidence type="ECO:0000256" key="5">
    <source>
        <dbReference type="ARBA" id="ARBA00022759"/>
    </source>
</evidence>
<protein>
    <recommendedName>
        <fullName evidence="1">RNA-directed DNA polymerase</fullName>
        <ecNumber evidence="1">2.7.7.49</ecNumber>
    </recommendedName>
</protein>
<reference evidence="10" key="1">
    <citation type="journal article" date="2021" name="Nat. Commun.">
        <title>Genomic analyses provide insights into spinach domestication and the genetic basis of agronomic traits.</title>
        <authorList>
            <person name="Cai X."/>
            <person name="Sun X."/>
            <person name="Xu C."/>
            <person name="Sun H."/>
            <person name="Wang X."/>
            <person name="Ge C."/>
            <person name="Zhang Z."/>
            <person name="Wang Q."/>
            <person name="Fei Z."/>
            <person name="Jiao C."/>
            <person name="Wang Q."/>
        </authorList>
    </citation>
    <scope>NUCLEOTIDE SEQUENCE [LARGE SCALE GENOMIC DNA]</scope>
    <source>
        <strain evidence="10">cv. Varoflay</strain>
    </source>
</reference>
<evidence type="ECO:0000256" key="3">
    <source>
        <dbReference type="ARBA" id="ARBA00022695"/>
    </source>
</evidence>
<dbReference type="InterPro" id="IPR012337">
    <property type="entry name" value="RNaseH-like_sf"/>
</dbReference>
<evidence type="ECO:0000313" key="10">
    <source>
        <dbReference type="Proteomes" id="UP000813463"/>
    </source>
</evidence>
<dbReference type="Gene3D" id="3.30.420.10">
    <property type="entry name" value="Ribonuclease H-like superfamily/Ribonuclease H"/>
    <property type="match status" value="1"/>
</dbReference>
<dbReference type="InterPro" id="IPR041373">
    <property type="entry name" value="RT_RNaseH"/>
</dbReference>
<dbReference type="Gene3D" id="3.30.70.270">
    <property type="match status" value="2"/>
</dbReference>
<keyword evidence="5" id="KW-0255">Endonuclease</keyword>
<dbReference type="CDD" id="cd01647">
    <property type="entry name" value="RT_LTR"/>
    <property type="match status" value="1"/>
</dbReference>
<keyword evidence="3" id="KW-0548">Nucleotidyltransferase</keyword>
<dbReference type="SUPFAM" id="SSF53098">
    <property type="entry name" value="Ribonuclease H-like"/>
    <property type="match status" value="1"/>
</dbReference>
<dbReference type="GeneID" id="130461900"/>
<keyword evidence="7" id="KW-0695">RNA-directed DNA polymerase</keyword>
<dbReference type="PANTHER" id="PTHR37984:SF5">
    <property type="entry name" value="PROTEIN NYNRIN-LIKE"/>
    <property type="match status" value="1"/>
</dbReference>
<feature type="compositionally biased region" description="Basic and acidic residues" evidence="8">
    <location>
        <begin position="32"/>
        <end position="50"/>
    </location>
</feature>
<reference evidence="11 12" key="2">
    <citation type="submission" date="2025-05" db="UniProtKB">
        <authorList>
            <consortium name="RefSeq"/>
        </authorList>
    </citation>
    <scope>IDENTIFICATION</scope>
    <source>
        <tissue evidence="11 12">Leaf</tissue>
    </source>
</reference>
<dbReference type="InterPro" id="IPR005162">
    <property type="entry name" value="Retrotrans_gag_dom"/>
</dbReference>
<name>A0ABM3QS21_SPIOL</name>
<dbReference type="InterPro" id="IPR043502">
    <property type="entry name" value="DNA/RNA_pol_sf"/>
</dbReference>
<evidence type="ECO:0000313" key="12">
    <source>
        <dbReference type="RefSeq" id="XP_056686171.1"/>
    </source>
</evidence>
<feature type="compositionally biased region" description="Basic and acidic residues" evidence="8">
    <location>
        <begin position="465"/>
        <end position="511"/>
    </location>
</feature>